<evidence type="ECO:0000256" key="2">
    <source>
        <dbReference type="ARBA" id="ARBA00022840"/>
    </source>
</evidence>
<reference evidence="4" key="1">
    <citation type="submission" date="2021-01" db="EMBL/GenBank/DDBJ databases">
        <authorList>
            <person name="Corre E."/>
            <person name="Pelletier E."/>
            <person name="Niang G."/>
            <person name="Scheremetjew M."/>
            <person name="Finn R."/>
            <person name="Kale V."/>
            <person name="Holt S."/>
            <person name="Cochrane G."/>
            <person name="Meng A."/>
            <person name="Brown T."/>
            <person name="Cohen L."/>
        </authorList>
    </citation>
    <scope>NUCLEOTIDE SEQUENCE</scope>
    <source>
        <strain evidence="4">CCMP1452</strain>
    </source>
</reference>
<dbReference type="InterPro" id="IPR000719">
    <property type="entry name" value="Prot_kinase_dom"/>
</dbReference>
<sequence length="525" mass="58971">MSSAKMDRSTMMRRISCSNSELKASIKNLSSFTNEVNNNCIKFRAGFSIGTGPSAASSKEELERLVHSLSASLMDTKSSYGSKGEDRYKVTDVSFEPDGCDWNATVVPENDGETFTIELDCNEVIEDTDPTEKISQTKEYKRHYSVCMTRSGVKFDPAKAKKIFDLIGLDVRKSIVRLDFPKFPEGLKSVTFREIYQLNARLKSGSFATVCRGTHRATGRKVAIKCVLRKDLPPSDDAAIIDEVAILASLKHRYICPIIDFFEEFQCYFIVMELMAGGDLFDKIGKKKSYNEKNARDLSVQILEAVAFCHRKNVAHCDMKPKNLLLQGDDDTSIKLADFGFATRVYAPNSLSKQCGTPFFVAPEILLRNPYDEKSDMWSVGVIIYLLLSGTLPFVGRSQRELFRAIVKGDYEMEEENWDGVSEDGVNLVKSLLVTDSSKRLTAKQALNSDWLKQDDGKLMMIDLMNASTRLKTFNARMKLRTAMIAINWLTKSTIWKAQLAKKIGVDDSGEKDVTKKLAESKIDE</sequence>
<dbReference type="InterPro" id="IPR011009">
    <property type="entry name" value="Kinase-like_dom_sf"/>
</dbReference>
<dbReference type="GO" id="GO:0005524">
    <property type="term" value="F:ATP binding"/>
    <property type="evidence" value="ECO:0007669"/>
    <property type="project" value="UniProtKB-KW"/>
</dbReference>
<dbReference type="GO" id="GO:0004672">
    <property type="term" value="F:protein kinase activity"/>
    <property type="evidence" value="ECO:0007669"/>
    <property type="project" value="InterPro"/>
</dbReference>
<dbReference type="Pfam" id="PF00069">
    <property type="entry name" value="Pkinase"/>
    <property type="match status" value="1"/>
</dbReference>
<dbReference type="AlphaFoldDB" id="A0A7S2W826"/>
<dbReference type="FunFam" id="1.10.510.10:FF:000571">
    <property type="entry name" value="Maternal embryonic leucine zipper kinase"/>
    <property type="match status" value="1"/>
</dbReference>
<dbReference type="CDD" id="cd05117">
    <property type="entry name" value="STKc_CAMK"/>
    <property type="match status" value="1"/>
</dbReference>
<gene>
    <name evidence="4" type="ORF">EANT1437_LOCUS7051</name>
</gene>
<dbReference type="PROSITE" id="PS00108">
    <property type="entry name" value="PROTEIN_KINASE_ST"/>
    <property type="match status" value="1"/>
</dbReference>
<keyword evidence="1" id="KW-0547">Nucleotide-binding</keyword>
<feature type="domain" description="Protein kinase" evidence="3">
    <location>
        <begin position="196"/>
        <end position="452"/>
    </location>
</feature>
<accession>A0A7S2W826</accession>
<dbReference type="PANTHER" id="PTHR24347">
    <property type="entry name" value="SERINE/THREONINE-PROTEIN KINASE"/>
    <property type="match status" value="1"/>
</dbReference>
<dbReference type="SUPFAM" id="SSF56112">
    <property type="entry name" value="Protein kinase-like (PK-like)"/>
    <property type="match status" value="1"/>
</dbReference>
<dbReference type="SMART" id="SM00220">
    <property type="entry name" value="S_TKc"/>
    <property type="match status" value="1"/>
</dbReference>
<name>A0A7S2W826_9STRA</name>
<evidence type="ECO:0000313" key="4">
    <source>
        <dbReference type="EMBL" id="CAD9671432.1"/>
    </source>
</evidence>
<keyword evidence="2" id="KW-0067">ATP-binding</keyword>
<dbReference type="PROSITE" id="PS50011">
    <property type="entry name" value="PROTEIN_KINASE_DOM"/>
    <property type="match status" value="1"/>
</dbReference>
<dbReference type="EMBL" id="HBHI01013766">
    <property type="protein sequence ID" value="CAD9671432.1"/>
    <property type="molecule type" value="Transcribed_RNA"/>
</dbReference>
<dbReference type="InterPro" id="IPR008271">
    <property type="entry name" value="Ser/Thr_kinase_AS"/>
</dbReference>
<evidence type="ECO:0000259" key="3">
    <source>
        <dbReference type="PROSITE" id="PS50011"/>
    </source>
</evidence>
<dbReference type="Gene3D" id="1.10.510.10">
    <property type="entry name" value="Transferase(Phosphotransferase) domain 1"/>
    <property type="match status" value="1"/>
</dbReference>
<protein>
    <recommendedName>
        <fullName evidence="3">Protein kinase domain-containing protein</fullName>
    </recommendedName>
</protein>
<organism evidence="4">
    <name type="scientific">Eucampia antarctica</name>
    <dbReference type="NCBI Taxonomy" id="49252"/>
    <lineage>
        <taxon>Eukaryota</taxon>
        <taxon>Sar</taxon>
        <taxon>Stramenopiles</taxon>
        <taxon>Ochrophyta</taxon>
        <taxon>Bacillariophyta</taxon>
        <taxon>Mediophyceae</taxon>
        <taxon>Biddulphiophycidae</taxon>
        <taxon>Hemiaulales</taxon>
        <taxon>Hemiaulaceae</taxon>
        <taxon>Eucampia</taxon>
    </lineage>
</organism>
<evidence type="ECO:0000256" key="1">
    <source>
        <dbReference type="ARBA" id="ARBA00022741"/>
    </source>
</evidence>
<proteinExistence type="predicted"/>